<dbReference type="InterPro" id="IPR015679">
    <property type="entry name" value="PLipase_D_fam"/>
</dbReference>
<dbReference type="Gene3D" id="3.30.870.10">
    <property type="entry name" value="Endonuclease Chain A"/>
    <property type="match status" value="2"/>
</dbReference>
<keyword evidence="7" id="KW-0378">Hydrolase</keyword>
<dbReference type="Pfam" id="PF13091">
    <property type="entry name" value="PLDc_2"/>
    <property type="match status" value="1"/>
</dbReference>
<evidence type="ECO:0000256" key="5">
    <source>
        <dbReference type="ARBA" id="ARBA00022525"/>
    </source>
</evidence>
<feature type="domain" description="PLD phosphodiesterase" evidence="11">
    <location>
        <begin position="145"/>
        <end position="172"/>
    </location>
</feature>
<dbReference type="CDD" id="cd09143">
    <property type="entry name" value="PLDc_vPLD1_2_like_bac_2"/>
    <property type="match status" value="1"/>
</dbReference>
<dbReference type="EMBL" id="WTYN01000001">
    <property type="protein sequence ID" value="MXO61487.1"/>
    <property type="molecule type" value="Genomic_DNA"/>
</dbReference>
<evidence type="ECO:0000256" key="2">
    <source>
        <dbReference type="ARBA" id="ARBA00003145"/>
    </source>
</evidence>
<feature type="region of interest" description="Disordered" evidence="10">
    <location>
        <begin position="175"/>
        <end position="196"/>
    </location>
</feature>
<comment type="subcellular location">
    <subcellularLocation>
        <location evidence="3">Secreted</location>
    </subcellularLocation>
</comment>
<reference evidence="12 13" key="1">
    <citation type="submission" date="2019-12" db="EMBL/GenBank/DDBJ databases">
        <title>Genomic-based taxomic classification of the family Erythrobacteraceae.</title>
        <authorList>
            <person name="Xu L."/>
        </authorList>
    </citation>
    <scope>NUCLEOTIDE SEQUENCE [LARGE SCALE GENOMIC DNA]</scope>
    <source>
        <strain evidence="12 13">MCCC 1A09965</strain>
    </source>
</reference>
<dbReference type="GO" id="GO:0009395">
    <property type="term" value="P:phospholipid catabolic process"/>
    <property type="evidence" value="ECO:0007669"/>
    <property type="project" value="TreeGrafter"/>
</dbReference>
<evidence type="ECO:0000256" key="10">
    <source>
        <dbReference type="SAM" id="MobiDB-lite"/>
    </source>
</evidence>
<dbReference type="Proteomes" id="UP000445582">
    <property type="component" value="Unassembled WGS sequence"/>
</dbReference>
<dbReference type="InterPro" id="IPR001736">
    <property type="entry name" value="PLipase_D/transphosphatidylase"/>
</dbReference>
<dbReference type="PANTHER" id="PTHR18896:SF76">
    <property type="entry name" value="PHOSPHOLIPASE"/>
    <property type="match status" value="1"/>
</dbReference>
<dbReference type="OrthoDB" id="8828485at2"/>
<dbReference type="AlphaFoldDB" id="A0A844YBX0"/>
<protein>
    <recommendedName>
        <fullName evidence="4">Phospholipase D</fullName>
    </recommendedName>
    <alternativeName>
        <fullName evidence="9">Choline phosphatase</fullName>
    </alternativeName>
</protein>
<evidence type="ECO:0000256" key="7">
    <source>
        <dbReference type="ARBA" id="ARBA00022801"/>
    </source>
</evidence>
<evidence type="ECO:0000256" key="8">
    <source>
        <dbReference type="ARBA" id="ARBA00023098"/>
    </source>
</evidence>
<dbReference type="GO" id="GO:0004630">
    <property type="term" value="F:phospholipase D activity"/>
    <property type="evidence" value="ECO:0007669"/>
    <property type="project" value="UniProtKB-EC"/>
</dbReference>
<dbReference type="InterPro" id="IPR025202">
    <property type="entry name" value="PLD-like_dom"/>
</dbReference>
<dbReference type="GO" id="GO:0005576">
    <property type="term" value="C:extracellular region"/>
    <property type="evidence" value="ECO:0007669"/>
    <property type="project" value="UniProtKB-SubCell"/>
</dbReference>
<keyword evidence="6" id="KW-0677">Repeat</keyword>
<evidence type="ECO:0000256" key="4">
    <source>
        <dbReference type="ARBA" id="ARBA00018392"/>
    </source>
</evidence>
<sequence length="514" mass="59668">MGGNADETHHNPEFSDESVEPGVWRYEKARRASVIVDAEDYFRLMRQAMLKARRRILLIGWDFDTRIHLEIGRRWYQRFTSDQAPARLGSFILWLTKHNRQLEVRVLRWGYGALKFFTRGSMTMDLLRWWPRKRIDFEFDTAHPTGASHHQKIAVIDDDFAVCGGIDMTTHRWDTREHREDDDRRKRPRGSKYGPWHDATMMIEGEAATALRELGENRWERANGPPLDKVEPSDDSPWPDELEVHFENVEIGIARTRGEFDDTTEVMEIALLFERQIAGAKKFIYAESQYFASRRIAEALCKRLSEPDPPEVLIVHPANADGWLEQQAMDHARAELVRTLGEVDPGNRFNLYVPYTGETPIYVHAKILIVDDEIFRIGSANMNNRSLGLDSECDVFIDSTRAGNGHAQPQIARLRYSLLAEHCGIEEDEVPNLIARHGSMAAMIESLGRERNRTLRRFDLPELNEVQEKLATSQLLDPEKPEELFEPFSKGGLFQRNSRLRHIRKKLMRRKDRE</sequence>
<dbReference type="PROSITE" id="PS50035">
    <property type="entry name" value="PLD"/>
    <property type="match status" value="2"/>
</dbReference>
<feature type="compositionally biased region" description="Basic and acidic residues" evidence="10">
    <location>
        <begin position="175"/>
        <end position="185"/>
    </location>
</feature>
<dbReference type="PANTHER" id="PTHR18896">
    <property type="entry name" value="PHOSPHOLIPASE D"/>
    <property type="match status" value="1"/>
</dbReference>
<evidence type="ECO:0000259" key="11">
    <source>
        <dbReference type="PROSITE" id="PS50035"/>
    </source>
</evidence>
<evidence type="ECO:0000313" key="13">
    <source>
        <dbReference type="Proteomes" id="UP000445582"/>
    </source>
</evidence>
<evidence type="ECO:0000313" key="12">
    <source>
        <dbReference type="EMBL" id="MXO61487.1"/>
    </source>
</evidence>
<feature type="domain" description="PLD phosphodiesterase" evidence="11">
    <location>
        <begin position="359"/>
        <end position="386"/>
    </location>
</feature>
<dbReference type="CDD" id="cd09140">
    <property type="entry name" value="PLDc_vPLD1_2_like_bac_1"/>
    <property type="match status" value="1"/>
</dbReference>
<proteinExistence type="predicted"/>
<evidence type="ECO:0000256" key="6">
    <source>
        <dbReference type="ARBA" id="ARBA00022737"/>
    </source>
</evidence>
<comment type="caution">
    <text evidence="12">The sequence shown here is derived from an EMBL/GenBank/DDBJ whole genome shotgun (WGS) entry which is preliminary data.</text>
</comment>
<accession>A0A844YBX0</accession>
<keyword evidence="8" id="KW-0443">Lipid metabolism</keyword>
<evidence type="ECO:0000256" key="1">
    <source>
        <dbReference type="ARBA" id="ARBA00000798"/>
    </source>
</evidence>
<name>A0A844YBX0_9SPHN</name>
<keyword evidence="13" id="KW-1185">Reference proteome</keyword>
<dbReference type="SMART" id="SM00155">
    <property type="entry name" value="PLDc"/>
    <property type="match status" value="2"/>
</dbReference>
<keyword evidence="5" id="KW-0964">Secreted</keyword>
<evidence type="ECO:0000256" key="9">
    <source>
        <dbReference type="ARBA" id="ARBA00029594"/>
    </source>
</evidence>
<comment type="catalytic activity">
    <reaction evidence="1">
        <text>a 1,2-diacyl-sn-glycero-3-phosphocholine + H2O = a 1,2-diacyl-sn-glycero-3-phosphate + choline + H(+)</text>
        <dbReference type="Rhea" id="RHEA:14445"/>
        <dbReference type="ChEBI" id="CHEBI:15354"/>
        <dbReference type="ChEBI" id="CHEBI:15377"/>
        <dbReference type="ChEBI" id="CHEBI:15378"/>
        <dbReference type="ChEBI" id="CHEBI:57643"/>
        <dbReference type="ChEBI" id="CHEBI:58608"/>
        <dbReference type="EC" id="3.1.4.4"/>
    </reaction>
</comment>
<gene>
    <name evidence="12" type="ORF">GRI48_00510</name>
</gene>
<comment type="function">
    <text evidence="2">Could be a virulence factor.</text>
</comment>
<dbReference type="RefSeq" id="WP_160669847.1">
    <property type="nucleotide sequence ID" value="NZ_WTYN01000001.1"/>
</dbReference>
<evidence type="ECO:0000256" key="3">
    <source>
        <dbReference type="ARBA" id="ARBA00004613"/>
    </source>
</evidence>
<organism evidence="12 13">
    <name type="scientific">Qipengyuania oceanensis</name>
    <dbReference type="NCBI Taxonomy" id="1463597"/>
    <lineage>
        <taxon>Bacteria</taxon>
        <taxon>Pseudomonadati</taxon>
        <taxon>Pseudomonadota</taxon>
        <taxon>Alphaproteobacteria</taxon>
        <taxon>Sphingomonadales</taxon>
        <taxon>Erythrobacteraceae</taxon>
        <taxon>Qipengyuania</taxon>
    </lineage>
</organism>
<dbReference type="SUPFAM" id="SSF56024">
    <property type="entry name" value="Phospholipase D/nuclease"/>
    <property type="match status" value="2"/>
</dbReference>